<gene>
    <name evidence="1" type="ORF">A3A78_00860</name>
</gene>
<reference evidence="1 2" key="1">
    <citation type="journal article" date="2016" name="Nat. Commun.">
        <title>Thousands of microbial genomes shed light on interconnected biogeochemical processes in an aquifer system.</title>
        <authorList>
            <person name="Anantharaman K."/>
            <person name="Brown C.T."/>
            <person name="Hug L.A."/>
            <person name="Sharon I."/>
            <person name="Castelle C.J."/>
            <person name="Probst A.J."/>
            <person name="Thomas B.C."/>
            <person name="Singh A."/>
            <person name="Wilkins M.J."/>
            <person name="Karaoz U."/>
            <person name="Brodie E.L."/>
            <person name="Williams K.H."/>
            <person name="Hubbard S.S."/>
            <person name="Banfield J.F."/>
        </authorList>
    </citation>
    <scope>NUCLEOTIDE SEQUENCE [LARGE SCALE GENOMIC DNA]</scope>
</reference>
<evidence type="ECO:0000313" key="1">
    <source>
        <dbReference type="EMBL" id="OGC55492.1"/>
    </source>
</evidence>
<organism evidence="1 2">
    <name type="scientific">candidate division WWE3 bacterium RIFCSPLOWO2_01_FULL_41_18</name>
    <dbReference type="NCBI Taxonomy" id="1802625"/>
    <lineage>
        <taxon>Bacteria</taxon>
        <taxon>Katanobacteria</taxon>
    </lineage>
</organism>
<protein>
    <submittedName>
        <fullName evidence="1">Uncharacterized protein</fullName>
    </submittedName>
</protein>
<dbReference type="AlphaFoldDB" id="A0A1F4VE07"/>
<evidence type="ECO:0000313" key="2">
    <source>
        <dbReference type="Proteomes" id="UP000176504"/>
    </source>
</evidence>
<comment type="caution">
    <text evidence="1">The sequence shown here is derived from an EMBL/GenBank/DDBJ whole genome shotgun (WGS) entry which is preliminary data.</text>
</comment>
<proteinExistence type="predicted"/>
<dbReference type="EMBL" id="MEVI01000002">
    <property type="protein sequence ID" value="OGC55492.1"/>
    <property type="molecule type" value="Genomic_DNA"/>
</dbReference>
<accession>A0A1F4VE07</accession>
<dbReference type="Proteomes" id="UP000176504">
    <property type="component" value="Unassembled WGS sequence"/>
</dbReference>
<sequence length="112" mass="13017">MQNGTQQLTISKMRDGEGFWVNIGDLARFCQEPVWRVWEVYFALFTTCPGYAPVAWPEDKERMLYGTTPRIAYIHFPSSLALGSESIFFKRWGGELYIQIEYALEVIEVLLK</sequence>
<name>A0A1F4VE07_UNCKA</name>